<keyword evidence="3" id="KW-1003">Cell membrane</keyword>
<evidence type="ECO:0000313" key="9">
    <source>
        <dbReference type="EMBL" id="QWG18289.1"/>
    </source>
</evidence>
<evidence type="ECO:0000256" key="1">
    <source>
        <dbReference type="ARBA" id="ARBA00004651"/>
    </source>
</evidence>
<keyword evidence="5 7" id="KW-1133">Transmembrane helix</keyword>
<dbReference type="EMBL" id="CP076135">
    <property type="protein sequence ID" value="QWG18289.1"/>
    <property type="molecule type" value="Genomic_DNA"/>
</dbReference>
<dbReference type="GO" id="GO:0055085">
    <property type="term" value="P:transmembrane transport"/>
    <property type="evidence" value="ECO:0007669"/>
    <property type="project" value="InterPro"/>
</dbReference>
<evidence type="ECO:0000313" key="10">
    <source>
        <dbReference type="Proteomes" id="UP000680805"/>
    </source>
</evidence>
<keyword evidence="6 7" id="KW-0472">Membrane</keyword>
<dbReference type="Proteomes" id="UP000680805">
    <property type="component" value="Chromosome"/>
</dbReference>
<dbReference type="CDD" id="cd06261">
    <property type="entry name" value="TM_PBP2"/>
    <property type="match status" value="1"/>
</dbReference>
<evidence type="ECO:0000259" key="8">
    <source>
        <dbReference type="PROSITE" id="PS50928"/>
    </source>
</evidence>
<dbReference type="RefSeq" id="WP_215613880.1">
    <property type="nucleotide sequence ID" value="NZ_CP076135.1"/>
</dbReference>
<feature type="transmembrane region" description="Helical" evidence="7">
    <location>
        <begin position="71"/>
        <end position="96"/>
    </location>
</feature>
<comment type="similarity">
    <text evidence="7">Belongs to the binding-protein-dependent transport system permease family.</text>
</comment>
<feature type="transmembrane region" description="Helical" evidence="7">
    <location>
        <begin position="182"/>
        <end position="204"/>
    </location>
</feature>
<organism evidence="9 10">
    <name type="scientific">Bradyrhizobium sediminis</name>
    <dbReference type="NCBI Taxonomy" id="2840469"/>
    <lineage>
        <taxon>Bacteria</taxon>
        <taxon>Pseudomonadati</taxon>
        <taxon>Pseudomonadota</taxon>
        <taxon>Alphaproteobacteria</taxon>
        <taxon>Hyphomicrobiales</taxon>
        <taxon>Nitrobacteraceae</taxon>
        <taxon>Bradyrhizobium</taxon>
    </lineage>
</organism>
<dbReference type="PANTHER" id="PTHR43744:SF12">
    <property type="entry name" value="ABC TRANSPORTER PERMEASE PROTEIN MG189-RELATED"/>
    <property type="match status" value="1"/>
</dbReference>
<dbReference type="Pfam" id="PF00528">
    <property type="entry name" value="BPD_transp_1"/>
    <property type="match status" value="1"/>
</dbReference>
<keyword evidence="4 7" id="KW-0812">Transmembrane</keyword>
<evidence type="ECO:0000256" key="4">
    <source>
        <dbReference type="ARBA" id="ARBA00022692"/>
    </source>
</evidence>
<reference evidence="9" key="1">
    <citation type="submission" date="2021-06" db="EMBL/GenBank/DDBJ databases">
        <title>Bradyrhizobium sp. S2-11-2 Genome sequencing.</title>
        <authorList>
            <person name="Jin L."/>
        </authorList>
    </citation>
    <scope>NUCLEOTIDE SEQUENCE</scope>
    <source>
        <strain evidence="9">S2-11-2</strain>
    </source>
</reference>
<dbReference type="Gene3D" id="1.10.3720.10">
    <property type="entry name" value="MetI-like"/>
    <property type="match status" value="1"/>
</dbReference>
<protein>
    <submittedName>
        <fullName evidence="9">Carbohydrate ABC transporter permease</fullName>
    </submittedName>
</protein>
<feature type="transmembrane region" description="Helical" evidence="7">
    <location>
        <begin position="140"/>
        <end position="161"/>
    </location>
</feature>
<feature type="domain" description="ABC transmembrane type-1" evidence="8">
    <location>
        <begin position="72"/>
        <end position="262"/>
    </location>
</feature>
<evidence type="ECO:0000256" key="7">
    <source>
        <dbReference type="RuleBase" id="RU363032"/>
    </source>
</evidence>
<dbReference type="PANTHER" id="PTHR43744">
    <property type="entry name" value="ABC TRANSPORTER PERMEASE PROTEIN MG189-RELATED-RELATED"/>
    <property type="match status" value="1"/>
</dbReference>
<dbReference type="KEGG" id="bsei:KMZ68_25725"/>
<dbReference type="InterPro" id="IPR000515">
    <property type="entry name" value="MetI-like"/>
</dbReference>
<sequence>MKIRAAFTELLRHLVLCAGALLILAPFVWAIAVSVRAPEEIFTKDLHLLPQTWAAARNYGLALTQMPLMLFLWNGLIVCTAILLCQLVILVPCSYALAKLSFPGRTTLFALVIIGMMVPSTVLSLPLFLMVSSAGLIDSYTALVLPWTVSVLGIFLVRQVFMKVPDEIIEAARLDGLGEGEILLRIMLPMALPAIGAFSIFSFVRHWNDLLWPSVVVRSVSMATPPYGVMLFQSEEAGSDYGALMAGAVIIALPMIIAFLVAQKRFLQGVSLGAAR</sequence>
<evidence type="ECO:0000256" key="5">
    <source>
        <dbReference type="ARBA" id="ARBA00022989"/>
    </source>
</evidence>
<keyword evidence="2 7" id="KW-0813">Transport</keyword>
<dbReference type="SUPFAM" id="SSF161098">
    <property type="entry name" value="MetI-like"/>
    <property type="match status" value="1"/>
</dbReference>
<dbReference type="PROSITE" id="PS50928">
    <property type="entry name" value="ABC_TM1"/>
    <property type="match status" value="1"/>
</dbReference>
<dbReference type="AlphaFoldDB" id="A0A975NQL5"/>
<evidence type="ECO:0000256" key="6">
    <source>
        <dbReference type="ARBA" id="ARBA00023136"/>
    </source>
</evidence>
<feature type="transmembrane region" description="Helical" evidence="7">
    <location>
        <begin position="241"/>
        <end position="262"/>
    </location>
</feature>
<feature type="transmembrane region" description="Helical" evidence="7">
    <location>
        <begin position="108"/>
        <end position="128"/>
    </location>
</feature>
<comment type="subcellular location">
    <subcellularLocation>
        <location evidence="1 7">Cell membrane</location>
        <topology evidence="1 7">Multi-pass membrane protein</topology>
    </subcellularLocation>
</comment>
<dbReference type="GO" id="GO:0005886">
    <property type="term" value="C:plasma membrane"/>
    <property type="evidence" value="ECO:0007669"/>
    <property type="project" value="UniProtKB-SubCell"/>
</dbReference>
<gene>
    <name evidence="9" type="ORF">KMZ68_25725</name>
</gene>
<proteinExistence type="inferred from homology"/>
<evidence type="ECO:0000256" key="2">
    <source>
        <dbReference type="ARBA" id="ARBA00022448"/>
    </source>
</evidence>
<dbReference type="InterPro" id="IPR035906">
    <property type="entry name" value="MetI-like_sf"/>
</dbReference>
<name>A0A975NQL5_9BRAD</name>
<evidence type="ECO:0000256" key="3">
    <source>
        <dbReference type="ARBA" id="ARBA00022475"/>
    </source>
</evidence>
<accession>A0A975NQL5</accession>